<evidence type="ECO:0000256" key="1">
    <source>
        <dbReference type="SAM" id="MobiDB-lite"/>
    </source>
</evidence>
<evidence type="ECO:0000313" key="4">
    <source>
        <dbReference type="Proteomes" id="UP001491310"/>
    </source>
</evidence>
<sequence length="612" mass="67237">MRWASRGYTEKHAVVKPGAAVRAAGSGSMLPGPVRGLLQRSRQFNYGGETAAAVVAGAASVLSVYGCSSVWAQGLLGWLAVEAVFYGVQCWRYGHTSGTLITDAAIDPCFQGVVEDRMLELGSIFGIDDFLSGWFHGVAFDKIWRGNVLDFISYGFYCKRVADLTQEQLERTELYIDRIETKFGVKFALGRNASIDFMAHLWEPLRWIHKPLALYLGAETMFIATDALLYAQGFRCHRQQGMRYWLLQPLVVRKGLAAPAAASSDSGSANGSSRSSVAGSSCNSGGGSSRCASPAPLLSPSQSPNGAGSPEELVSPRTGNPLTDGTVRQSATSPMARVAHTLRRLVGSRKADLQVWDSVSSLPIPRLNKATPENSPIFFIHGVGFGLTPYLHFVAELTRAFPTRPIILLEARHVSVCLSWRSFSTDAMADVAMQVLKRHGFSQAAFVGHSYGTFVLSRVIQRHGHSVQSMVLMDPVCMLTIYPQLLQNFVYKSPRMAANVLGLVDSLRFLFSRDLLVAESFCRKFVWHRECLWPEELPEPCLLVLAAEDDLVPSKLLRQLLQTVNHPCEVMYHPQLGHGGFLLSTKWRRQILSQIKVIVATGADMSTKQALN</sequence>
<feature type="compositionally biased region" description="Low complexity" evidence="1">
    <location>
        <begin position="261"/>
        <end position="304"/>
    </location>
</feature>
<protein>
    <recommendedName>
        <fullName evidence="2">AB hydrolase-1 domain-containing protein</fullName>
    </recommendedName>
</protein>
<name>A0ABR2YP99_9CHLO</name>
<dbReference type="Pfam" id="PF00561">
    <property type="entry name" value="Abhydrolase_1"/>
    <property type="match status" value="1"/>
</dbReference>
<evidence type="ECO:0000313" key="3">
    <source>
        <dbReference type="EMBL" id="KAK9908853.1"/>
    </source>
</evidence>
<gene>
    <name evidence="3" type="ORF">WJX75_003803</name>
</gene>
<dbReference type="Gene3D" id="3.40.50.1820">
    <property type="entry name" value="alpha/beta hydrolase"/>
    <property type="match status" value="1"/>
</dbReference>
<dbReference type="PANTHER" id="PTHR37471:SF1">
    <property type="entry name" value="AB HYDROLASE-1 DOMAIN-CONTAINING PROTEIN"/>
    <property type="match status" value="1"/>
</dbReference>
<feature type="region of interest" description="Disordered" evidence="1">
    <location>
        <begin position="261"/>
        <end position="335"/>
    </location>
</feature>
<feature type="compositionally biased region" description="Polar residues" evidence="1">
    <location>
        <begin position="317"/>
        <end position="333"/>
    </location>
</feature>
<dbReference type="InterPro" id="IPR029058">
    <property type="entry name" value="AB_hydrolase_fold"/>
</dbReference>
<feature type="domain" description="AB hydrolase-1" evidence="2">
    <location>
        <begin position="421"/>
        <end position="495"/>
    </location>
</feature>
<accession>A0ABR2YP99</accession>
<dbReference type="InterPro" id="IPR000073">
    <property type="entry name" value="AB_hydrolase_1"/>
</dbReference>
<comment type="caution">
    <text evidence="3">The sequence shown here is derived from an EMBL/GenBank/DDBJ whole genome shotgun (WGS) entry which is preliminary data.</text>
</comment>
<proteinExistence type="predicted"/>
<reference evidence="3 4" key="1">
    <citation type="journal article" date="2024" name="Nat. Commun.">
        <title>Phylogenomics reveals the evolutionary origins of lichenization in chlorophyte algae.</title>
        <authorList>
            <person name="Puginier C."/>
            <person name="Libourel C."/>
            <person name="Otte J."/>
            <person name="Skaloud P."/>
            <person name="Haon M."/>
            <person name="Grisel S."/>
            <person name="Petersen M."/>
            <person name="Berrin J.G."/>
            <person name="Delaux P.M."/>
            <person name="Dal Grande F."/>
            <person name="Keller J."/>
        </authorList>
    </citation>
    <scope>NUCLEOTIDE SEQUENCE [LARGE SCALE GENOMIC DNA]</scope>
    <source>
        <strain evidence="3 4">SAG 216-7</strain>
    </source>
</reference>
<organism evidence="3 4">
    <name type="scientific">Coccomyxa subellipsoidea</name>
    <dbReference type="NCBI Taxonomy" id="248742"/>
    <lineage>
        <taxon>Eukaryota</taxon>
        <taxon>Viridiplantae</taxon>
        <taxon>Chlorophyta</taxon>
        <taxon>core chlorophytes</taxon>
        <taxon>Trebouxiophyceae</taxon>
        <taxon>Trebouxiophyceae incertae sedis</taxon>
        <taxon>Coccomyxaceae</taxon>
        <taxon>Coccomyxa</taxon>
    </lineage>
</organism>
<keyword evidence="4" id="KW-1185">Reference proteome</keyword>
<dbReference type="EMBL" id="JALJOT010000007">
    <property type="protein sequence ID" value="KAK9908853.1"/>
    <property type="molecule type" value="Genomic_DNA"/>
</dbReference>
<dbReference type="PANTHER" id="PTHR37471">
    <property type="entry name" value="UNNAMED PRODUCT"/>
    <property type="match status" value="1"/>
</dbReference>
<dbReference type="SUPFAM" id="SSF53474">
    <property type="entry name" value="alpha/beta-Hydrolases"/>
    <property type="match status" value="1"/>
</dbReference>
<dbReference type="Proteomes" id="UP001491310">
    <property type="component" value="Unassembled WGS sequence"/>
</dbReference>
<evidence type="ECO:0000259" key="2">
    <source>
        <dbReference type="Pfam" id="PF00561"/>
    </source>
</evidence>